<proteinExistence type="predicted"/>
<dbReference type="RefSeq" id="WP_033093815.1">
    <property type="nucleotide sequence ID" value="NZ_JQED01000021.1"/>
</dbReference>
<feature type="region of interest" description="Disordered" evidence="1">
    <location>
        <begin position="213"/>
        <end position="237"/>
    </location>
</feature>
<evidence type="ECO:0000256" key="1">
    <source>
        <dbReference type="SAM" id="MobiDB-lite"/>
    </source>
</evidence>
<dbReference type="Proteomes" id="UP000029843">
    <property type="component" value="Unassembled WGS sequence"/>
</dbReference>
<dbReference type="Pfam" id="PF11363">
    <property type="entry name" value="DUF3164"/>
    <property type="match status" value="1"/>
</dbReference>
<evidence type="ECO:0008006" key="4">
    <source>
        <dbReference type="Google" id="ProtNLM"/>
    </source>
</evidence>
<organism evidence="2 3">
    <name type="scientific">Colwellia psychrerythraea</name>
    <name type="common">Vibrio psychroerythus</name>
    <dbReference type="NCBI Taxonomy" id="28229"/>
    <lineage>
        <taxon>Bacteria</taxon>
        <taxon>Pseudomonadati</taxon>
        <taxon>Pseudomonadota</taxon>
        <taxon>Gammaproteobacteria</taxon>
        <taxon>Alteromonadales</taxon>
        <taxon>Colwelliaceae</taxon>
        <taxon>Colwellia</taxon>
    </lineage>
</organism>
<sequence length="237" mass="27165">MKEVKKEETMLAPKGFVFNAQGDLIKESNLTPLQREEDKLCKALFPMAKSLHDQMAEFKYQSMHLVDTVIERCVKEHNIIKLKKIKGTVTFLSIDGLLKVVRSIDDRIEINSNIEAARQLFDQYRDVIKRDASGDAQQWINTSFETKNGKMSTGKLIEIMNKEIDHPIYKKGVEALRKSLFVAGTKAYLRFYFRESADDEWQSLPLQFSSIEAVNPDEEDANEEVQKAAEEKIEATA</sequence>
<name>A0A099KN33_COLPS</name>
<protein>
    <recommendedName>
        <fullName evidence="4">DUF3164 domain-containing protein</fullName>
    </recommendedName>
</protein>
<comment type="caution">
    <text evidence="2">The sequence shown here is derived from an EMBL/GenBank/DDBJ whole genome shotgun (WGS) entry which is preliminary data.</text>
</comment>
<dbReference type="InterPro" id="IPR021505">
    <property type="entry name" value="Phage_B3_Orf6"/>
</dbReference>
<dbReference type="AlphaFoldDB" id="A0A099KN33"/>
<evidence type="ECO:0000313" key="3">
    <source>
        <dbReference type="Proteomes" id="UP000029843"/>
    </source>
</evidence>
<dbReference type="OrthoDB" id="7554786at2"/>
<evidence type="ECO:0000313" key="2">
    <source>
        <dbReference type="EMBL" id="KGJ92149.1"/>
    </source>
</evidence>
<dbReference type="EMBL" id="JQED01000021">
    <property type="protein sequence ID" value="KGJ92149.1"/>
    <property type="molecule type" value="Genomic_DNA"/>
</dbReference>
<reference evidence="2 3" key="1">
    <citation type="submission" date="2014-08" db="EMBL/GenBank/DDBJ databases">
        <title>Genomic and Phenotypic Diversity of Colwellia psychrerythraea strains from Disparate Marine Basins.</title>
        <authorList>
            <person name="Techtmann S.M."/>
            <person name="Stelling S.C."/>
            <person name="Utturkar S.M."/>
            <person name="Alshibli N."/>
            <person name="Harris A."/>
            <person name="Brown S.D."/>
            <person name="Hazen T.C."/>
        </authorList>
    </citation>
    <scope>NUCLEOTIDE SEQUENCE [LARGE SCALE GENOMIC DNA]</scope>
    <source>
        <strain evidence="2 3">ND2E</strain>
    </source>
</reference>
<gene>
    <name evidence="2" type="ORF">ND2E_3042</name>
</gene>
<feature type="compositionally biased region" description="Basic and acidic residues" evidence="1">
    <location>
        <begin position="224"/>
        <end position="237"/>
    </location>
</feature>
<accession>A0A099KN33</accession>
<dbReference type="PATRIC" id="fig|28229.4.peg.2088"/>